<dbReference type="Proteomes" id="UP000479710">
    <property type="component" value="Unassembled WGS sequence"/>
</dbReference>
<comment type="caution">
    <text evidence="1">The sequence shown here is derived from an EMBL/GenBank/DDBJ whole genome shotgun (WGS) entry which is preliminary data.</text>
</comment>
<sequence length="123" mass="12975">MKKTLEAHVVVLSMPQLRSVGLFVGIFCPQLRSSATLPSPHLHSAAVTVSLHLHSAAPLSSPRHRTCTLQPCRCHAPALCSHTAVAAPALYSRAAATPALCSHVAVAAAATWIEDVMLQRGKL</sequence>
<dbReference type="AlphaFoldDB" id="A0A6G1DQN1"/>
<name>A0A6G1DQN1_9ORYZ</name>
<evidence type="ECO:0000313" key="1">
    <source>
        <dbReference type="EMBL" id="KAF0914769.1"/>
    </source>
</evidence>
<reference evidence="1 2" key="1">
    <citation type="submission" date="2019-11" db="EMBL/GenBank/DDBJ databases">
        <title>Whole genome sequence of Oryza granulata.</title>
        <authorList>
            <person name="Li W."/>
        </authorList>
    </citation>
    <scope>NUCLEOTIDE SEQUENCE [LARGE SCALE GENOMIC DNA]</scope>
    <source>
        <strain evidence="2">cv. Menghai</strain>
        <tissue evidence="1">Leaf</tissue>
    </source>
</reference>
<keyword evidence="2" id="KW-1185">Reference proteome</keyword>
<dbReference type="EMBL" id="SPHZ02000006">
    <property type="protein sequence ID" value="KAF0914769.1"/>
    <property type="molecule type" value="Genomic_DNA"/>
</dbReference>
<organism evidence="1 2">
    <name type="scientific">Oryza meyeriana var. granulata</name>
    <dbReference type="NCBI Taxonomy" id="110450"/>
    <lineage>
        <taxon>Eukaryota</taxon>
        <taxon>Viridiplantae</taxon>
        <taxon>Streptophyta</taxon>
        <taxon>Embryophyta</taxon>
        <taxon>Tracheophyta</taxon>
        <taxon>Spermatophyta</taxon>
        <taxon>Magnoliopsida</taxon>
        <taxon>Liliopsida</taxon>
        <taxon>Poales</taxon>
        <taxon>Poaceae</taxon>
        <taxon>BOP clade</taxon>
        <taxon>Oryzoideae</taxon>
        <taxon>Oryzeae</taxon>
        <taxon>Oryzinae</taxon>
        <taxon>Oryza</taxon>
        <taxon>Oryza meyeriana</taxon>
    </lineage>
</organism>
<evidence type="ECO:0000313" key="2">
    <source>
        <dbReference type="Proteomes" id="UP000479710"/>
    </source>
</evidence>
<protein>
    <submittedName>
        <fullName evidence="1">Uncharacterized protein</fullName>
    </submittedName>
</protein>
<gene>
    <name evidence="1" type="ORF">E2562_031376</name>
</gene>
<accession>A0A6G1DQN1</accession>
<proteinExistence type="predicted"/>